<evidence type="ECO:0008006" key="3">
    <source>
        <dbReference type="Google" id="ProtNLM"/>
    </source>
</evidence>
<name>A0ABS3SPT8_9FLAO</name>
<evidence type="ECO:0000313" key="2">
    <source>
        <dbReference type="Proteomes" id="UP000681315"/>
    </source>
</evidence>
<keyword evidence="2" id="KW-1185">Reference proteome</keyword>
<accession>A0ABS3SPT8</accession>
<sequence length="178" mass="20124">MKLIKALQNSKTLISLLIILSLWSCERDDICAATTATTPHLIIRFYNIDAITETKTVRRMNVTAEGNPKFIVNDKTTDSIILPLRVDALDILNTSRFVLTRDQDYATDSIASTVSNADIIEIKYTPELIYVSRACGYKSVFNDISARRETDSTNWIINIEVIKDTINNENAAHINIYH</sequence>
<reference evidence="1 2" key="1">
    <citation type="submission" date="2021-03" db="EMBL/GenBank/DDBJ databases">
        <title>Gelidibacter sp. nov., isolated from costal sediment.</title>
        <authorList>
            <person name="Lun K.-Y."/>
        </authorList>
    </citation>
    <scope>NUCLEOTIDE SEQUENCE [LARGE SCALE GENOMIC DNA]</scope>
    <source>
        <strain evidence="1 2">DF109</strain>
    </source>
</reference>
<dbReference type="Proteomes" id="UP000681315">
    <property type="component" value="Unassembled WGS sequence"/>
</dbReference>
<evidence type="ECO:0000313" key="1">
    <source>
        <dbReference type="EMBL" id="MBO3097725.1"/>
    </source>
</evidence>
<dbReference type="Pfam" id="PF20050">
    <property type="entry name" value="DUF6452"/>
    <property type="match status" value="1"/>
</dbReference>
<comment type="caution">
    <text evidence="1">The sequence shown here is derived from an EMBL/GenBank/DDBJ whole genome shotgun (WGS) entry which is preliminary data.</text>
</comment>
<dbReference type="RefSeq" id="WP_208232872.1">
    <property type="nucleotide sequence ID" value="NZ_JAGEVG010000005.1"/>
</dbReference>
<dbReference type="EMBL" id="JAGEVG010000005">
    <property type="protein sequence ID" value="MBO3097725.1"/>
    <property type="molecule type" value="Genomic_DNA"/>
</dbReference>
<gene>
    <name evidence="1" type="ORF">J4051_05570</name>
</gene>
<dbReference type="InterPro" id="IPR045607">
    <property type="entry name" value="DUF6452"/>
</dbReference>
<proteinExistence type="predicted"/>
<protein>
    <recommendedName>
        <fullName evidence="3">DUF1735 domain-containing protein</fullName>
    </recommendedName>
</protein>
<organism evidence="1 2">
    <name type="scientific">Gelidibacter pelagius</name>
    <dbReference type="NCBI Taxonomy" id="2819985"/>
    <lineage>
        <taxon>Bacteria</taxon>
        <taxon>Pseudomonadati</taxon>
        <taxon>Bacteroidota</taxon>
        <taxon>Flavobacteriia</taxon>
        <taxon>Flavobacteriales</taxon>
        <taxon>Flavobacteriaceae</taxon>
        <taxon>Gelidibacter</taxon>
    </lineage>
</organism>